<evidence type="ECO:0000256" key="2">
    <source>
        <dbReference type="ARBA" id="ARBA00022679"/>
    </source>
</evidence>
<comment type="similarity">
    <text evidence="1">Belongs to the carbohydrate kinase PfkB family.</text>
</comment>
<organism evidence="5 6">
    <name type="scientific">Rhodococcus sovatensis</name>
    <dbReference type="NCBI Taxonomy" id="1805840"/>
    <lineage>
        <taxon>Bacteria</taxon>
        <taxon>Bacillati</taxon>
        <taxon>Actinomycetota</taxon>
        <taxon>Actinomycetes</taxon>
        <taxon>Mycobacteriales</taxon>
        <taxon>Nocardiaceae</taxon>
        <taxon>Rhodococcus</taxon>
    </lineage>
</organism>
<keyword evidence="2" id="KW-0808">Transferase</keyword>
<accession>A0ABZ2PKS0</accession>
<dbReference type="PANTHER" id="PTHR43320:SF2">
    <property type="entry name" value="2-DEHYDRO-3-DEOXYGLUCONOKINASE_2-DEHYDRO-3-DEOXYGALACTONOKINASE"/>
    <property type="match status" value="1"/>
</dbReference>
<evidence type="ECO:0000313" key="5">
    <source>
        <dbReference type="EMBL" id="WXG69765.1"/>
    </source>
</evidence>
<evidence type="ECO:0000256" key="3">
    <source>
        <dbReference type="ARBA" id="ARBA00022777"/>
    </source>
</evidence>
<dbReference type="InterPro" id="IPR052700">
    <property type="entry name" value="Carb_kinase_PfkB-like"/>
</dbReference>
<proteinExistence type="inferred from homology"/>
<dbReference type="Pfam" id="PF00294">
    <property type="entry name" value="PfkB"/>
    <property type="match status" value="1"/>
</dbReference>
<dbReference type="PANTHER" id="PTHR43320">
    <property type="entry name" value="SUGAR KINASE"/>
    <property type="match status" value="1"/>
</dbReference>
<evidence type="ECO:0000256" key="1">
    <source>
        <dbReference type="ARBA" id="ARBA00010688"/>
    </source>
</evidence>
<dbReference type="InterPro" id="IPR011611">
    <property type="entry name" value="PfkB_dom"/>
</dbReference>
<dbReference type="SUPFAM" id="SSF53613">
    <property type="entry name" value="Ribokinase-like"/>
    <property type="match status" value="1"/>
</dbReference>
<sequence length="332" mass="34524">MYSSPRAVCVGEGLVVLVAEPGALEDSESFSRSAGGAEANVARVLAQLGVSTSWISRVGDDGFGRYLLAQLDEAGVDVSAVTVDPARPTGMYVKERGGGTGVGRDLPRGESKMTYFRAGSAASALSVGDLPSGLVDASEIVHFSGITVALSPSAETMTRALLDSESLVSFDLNFRPSLWGNRIAEAPQILAEHVRGCNVVLMGADEANDVFALADPAALRAEFAEPHYLVVKNDAHVVTAFDGSSRVDVPALKLDVVEKIGAGDAFAGGYLAGLLQDLSPVKRVRLGHLCAASALTAHGDVAEILSSSILDTALNLSDTEWNAVHFADLVTA</sequence>
<gene>
    <name evidence="5" type="ORF">WDS16_04205</name>
</gene>
<dbReference type="Gene3D" id="3.40.1190.20">
    <property type="match status" value="1"/>
</dbReference>
<keyword evidence="3 5" id="KW-0418">Kinase</keyword>
<reference evidence="5 6" key="1">
    <citation type="submission" date="2024-03" db="EMBL/GenBank/DDBJ databases">
        <title>Natural products discovery in diverse microorganisms through a two-stage MS feature dereplication strategy.</title>
        <authorList>
            <person name="Zhang R."/>
        </authorList>
    </citation>
    <scope>NUCLEOTIDE SEQUENCE [LARGE SCALE GENOMIC DNA]</scope>
    <source>
        <strain evidence="5 6">18930</strain>
    </source>
</reference>
<dbReference type="EMBL" id="CP147846">
    <property type="protein sequence ID" value="WXG69765.1"/>
    <property type="molecule type" value="Genomic_DNA"/>
</dbReference>
<protein>
    <submittedName>
        <fullName evidence="5">Sugar kinase</fullName>
    </submittedName>
</protein>
<feature type="domain" description="Carbohydrate kinase PfkB" evidence="4">
    <location>
        <begin position="8"/>
        <end position="301"/>
    </location>
</feature>
<keyword evidence="6" id="KW-1185">Reference proteome</keyword>
<dbReference type="GO" id="GO:0016301">
    <property type="term" value="F:kinase activity"/>
    <property type="evidence" value="ECO:0007669"/>
    <property type="project" value="UniProtKB-KW"/>
</dbReference>
<dbReference type="Proteomes" id="UP001432000">
    <property type="component" value="Chromosome"/>
</dbReference>
<evidence type="ECO:0000313" key="6">
    <source>
        <dbReference type="Proteomes" id="UP001432000"/>
    </source>
</evidence>
<dbReference type="InterPro" id="IPR029056">
    <property type="entry name" value="Ribokinase-like"/>
</dbReference>
<evidence type="ECO:0000259" key="4">
    <source>
        <dbReference type="Pfam" id="PF00294"/>
    </source>
</evidence>
<dbReference type="CDD" id="cd01166">
    <property type="entry name" value="KdgK"/>
    <property type="match status" value="1"/>
</dbReference>
<dbReference type="RefSeq" id="WP_338890738.1">
    <property type="nucleotide sequence ID" value="NZ_CP147846.1"/>
</dbReference>
<name>A0ABZ2PKS0_9NOCA</name>